<name>A0ACD5GV48_9CYAN</name>
<gene>
    <name evidence="1" type="ORF">BH720_000040</name>
</gene>
<organism evidence="1 2">
    <name type="scientific">Desertifilum tharense IPPAS B-1220</name>
    <dbReference type="NCBI Taxonomy" id="1781255"/>
    <lineage>
        <taxon>Bacteria</taxon>
        <taxon>Bacillati</taxon>
        <taxon>Cyanobacteriota</taxon>
        <taxon>Cyanophyceae</taxon>
        <taxon>Desertifilales</taxon>
        <taxon>Desertifilaceae</taxon>
        <taxon>Desertifilum</taxon>
    </lineage>
</organism>
<protein>
    <submittedName>
        <fullName evidence="1">PAS domain-containing protein</fullName>
    </submittedName>
</protein>
<evidence type="ECO:0000313" key="2">
    <source>
        <dbReference type="Proteomes" id="UP000095472"/>
    </source>
</evidence>
<proteinExistence type="predicted"/>
<evidence type="ECO:0000313" key="1">
    <source>
        <dbReference type="EMBL" id="XPM64500.1"/>
    </source>
</evidence>
<accession>A0ACD5GV48</accession>
<dbReference type="Proteomes" id="UP000095472">
    <property type="component" value="Chromosome"/>
</dbReference>
<dbReference type="EMBL" id="CP182909">
    <property type="protein sequence ID" value="XPM64500.1"/>
    <property type="molecule type" value="Genomic_DNA"/>
</dbReference>
<reference evidence="1 2" key="1">
    <citation type="journal article" date="2016" name="Genome Announc.">
        <title>Draft Genome Sequence of the Thermotolerant Cyanobacterium Desertifilum sp. IPPAS B-1220.</title>
        <authorList>
            <person name="Mironov K.S."/>
            <person name="Sinetova M.A."/>
            <person name="Bolatkhan K."/>
            <person name="Zayadan B.K."/>
            <person name="Ustinova V.V."/>
            <person name="Kupriyanova E.V."/>
            <person name="Skrypnik A.N."/>
            <person name="Gogoleva N.E."/>
            <person name="Gogolev Y.V."/>
            <person name="Los D.A."/>
        </authorList>
    </citation>
    <scope>NUCLEOTIDE SEQUENCE [LARGE SCALE GENOMIC DNA]</scope>
    <source>
        <strain evidence="1 2">IPPAS B-1220</strain>
    </source>
</reference>
<sequence>MGSLAGLEMVSFPGWLAWIPYSLPILLAGILYGKQRLLLEDRPGAFCSPNRCEAWLEAAGAIAWVASPTGEMLQEQPQWSAFTGQPYEALKGWGWLNAIHPDDRDRTLEQWQTAVLQRTPFEFERRVRQANGEYCLMRSSAEVHFRGRWQAARMGGSRVKSGFSWIGRNRSACISINPASDHYCSSSNCDRAFRRAKTLHCSQSKMAI</sequence>
<keyword evidence="2" id="KW-1185">Reference proteome</keyword>